<dbReference type="Pfam" id="PF01145">
    <property type="entry name" value="Band_7"/>
    <property type="match status" value="1"/>
</dbReference>
<proteinExistence type="predicted"/>
<dbReference type="GO" id="GO:0016020">
    <property type="term" value="C:membrane"/>
    <property type="evidence" value="ECO:0007669"/>
    <property type="project" value="InterPro"/>
</dbReference>
<protein>
    <recommendedName>
        <fullName evidence="1">Band 7 domain-containing protein</fullName>
    </recommendedName>
</protein>
<dbReference type="STRING" id="335541.Swol_2402"/>
<dbReference type="InterPro" id="IPR001107">
    <property type="entry name" value="Band_7"/>
</dbReference>
<dbReference type="Proteomes" id="UP000001968">
    <property type="component" value="Chromosome"/>
</dbReference>
<dbReference type="PANTHER" id="PTHR23222:SF0">
    <property type="entry name" value="PROHIBITIN 1"/>
    <property type="match status" value="1"/>
</dbReference>
<dbReference type="HOGENOM" id="CLU_1309590_0_0_9"/>
<dbReference type="CDD" id="cd03401">
    <property type="entry name" value="SPFH_prohibitin"/>
    <property type="match status" value="1"/>
</dbReference>
<organism evidence="2 3">
    <name type="scientific">Syntrophomonas wolfei subsp. wolfei (strain DSM 2245B / Goettingen)</name>
    <dbReference type="NCBI Taxonomy" id="335541"/>
    <lineage>
        <taxon>Bacteria</taxon>
        <taxon>Bacillati</taxon>
        <taxon>Bacillota</taxon>
        <taxon>Clostridia</taxon>
        <taxon>Eubacteriales</taxon>
        <taxon>Syntrophomonadaceae</taxon>
        <taxon>Syntrophomonas</taxon>
    </lineage>
</organism>
<evidence type="ECO:0000259" key="1">
    <source>
        <dbReference type="SMART" id="SM00244"/>
    </source>
</evidence>
<dbReference type="EMBL" id="CP000448">
    <property type="protein sequence ID" value="ABI69691.1"/>
    <property type="molecule type" value="Genomic_DNA"/>
</dbReference>
<sequence length="210" mass="23719">MYILLEINLSKKHLKWGLSFLFLLLFLFFLRPLVAVPFGYVGIILEHGKVQKTVMGEGLHLRVPGYQEIVYLDCRVHSLEMQTLASSRDLQTVNAAISLYYHVDPSQAGELYQKEGISFEDNLITPIIQESLQTVSACYSSRELLAHYPQVVAQSSKIITRRLAESHIIVDKFNITSLVFTSPAILSQLLTNRDCSQNIGEFAPLDVSFL</sequence>
<dbReference type="eggNOG" id="COG0330">
    <property type="taxonomic scope" value="Bacteria"/>
</dbReference>
<dbReference type="AlphaFoldDB" id="Q0AUB3"/>
<gene>
    <name evidence="2" type="ordered locus">Swol_2402</name>
</gene>
<dbReference type="PRINTS" id="PR00679">
    <property type="entry name" value="PROHIBITIN"/>
</dbReference>
<dbReference type="SMART" id="SM00244">
    <property type="entry name" value="PHB"/>
    <property type="match status" value="1"/>
</dbReference>
<name>Q0AUB3_SYNWW</name>
<evidence type="ECO:0000313" key="3">
    <source>
        <dbReference type="Proteomes" id="UP000001968"/>
    </source>
</evidence>
<reference evidence="3" key="1">
    <citation type="journal article" date="2010" name="Environ. Microbiol.">
        <title>The genome of Syntrophomonas wolfei: new insights into syntrophic metabolism and biohydrogen production.</title>
        <authorList>
            <person name="Sieber J.R."/>
            <person name="Sims D.R."/>
            <person name="Han C."/>
            <person name="Kim E."/>
            <person name="Lykidis A."/>
            <person name="Lapidus A.L."/>
            <person name="McDonnald E."/>
            <person name="Rohlin L."/>
            <person name="Culley D.E."/>
            <person name="Gunsalus R."/>
            <person name="McInerney M.J."/>
        </authorList>
    </citation>
    <scope>NUCLEOTIDE SEQUENCE [LARGE SCALE GENOMIC DNA]</scope>
    <source>
        <strain evidence="3">DSM 2245B / Goettingen</strain>
    </source>
</reference>
<dbReference type="Gene3D" id="3.30.479.30">
    <property type="entry name" value="Band 7 domain"/>
    <property type="match status" value="1"/>
</dbReference>
<dbReference type="KEGG" id="swo:Swol_2402"/>
<evidence type="ECO:0000313" key="2">
    <source>
        <dbReference type="EMBL" id="ABI69691.1"/>
    </source>
</evidence>
<dbReference type="OrthoDB" id="9812991at2"/>
<dbReference type="InterPro" id="IPR036013">
    <property type="entry name" value="Band_7/SPFH_dom_sf"/>
</dbReference>
<keyword evidence="3" id="KW-1185">Reference proteome</keyword>
<accession>Q0AUB3</accession>
<feature type="domain" description="Band 7" evidence="1">
    <location>
        <begin position="31"/>
        <end position="195"/>
    </location>
</feature>
<dbReference type="PANTHER" id="PTHR23222">
    <property type="entry name" value="PROHIBITIN"/>
    <property type="match status" value="1"/>
</dbReference>
<dbReference type="InterPro" id="IPR000163">
    <property type="entry name" value="Prohibitin"/>
</dbReference>
<dbReference type="SUPFAM" id="SSF117892">
    <property type="entry name" value="Band 7/SPFH domain"/>
    <property type="match status" value="1"/>
</dbReference>